<reference evidence="1 2" key="1">
    <citation type="journal article" date="2019" name="Genome Biol. Evol.">
        <title>Day and night: Metabolic profiles and evolutionary relationships of six axenic non-marine cyanobacteria.</title>
        <authorList>
            <person name="Will S.E."/>
            <person name="Henke P."/>
            <person name="Boedeker C."/>
            <person name="Huang S."/>
            <person name="Brinkmann H."/>
            <person name="Rohde M."/>
            <person name="Jarek M."/>
            <person name="Friedl T."/>
            <person name="Seufert S."/>
            <person name="Schumacher M."/>
            <person name="Overmann J."/>
            <person name="Neumann-Schaal M."/>
            <person name="Petersen J."/>
        </authorList>
    </citation>
    <scope>NUCLEOTIDE SEQUENCE [LARGE SCALE GENOMIC DNA]</scope>
    <source>
        <strain evidence="1 2">SAG 39.79</strain>
    </source>
</reference>
<dbReference type="AlphaFoldDB" id="A0AB37USI0"/>
<dbReference type="RefSeq" id="WP_127022339.1">
    <property type="nucleotide sequence ID" value="NZ_JAVKZF010000005.1"/>
</dbReference>
<dbReference type="Proteomes" id="UP000282574">
    <property type="component" value="Unassembled WGS sequence"/>
</dbReference>
<protein>
    <submittedName>
        <fullName evidence="1">Uncharacterized protein</fullName>
    </submittedName>
</protein>
<keyword evidence="2" id="KW-1185">Reference proteome</keyword>
<sequence length="352" mass="39935">MYVNPTVDLEKIASQLVADRYVTRRFKSHLLGFLSEAYGLGTNPYEPDLEIFVNAQSNTYQKEINNICGSVQLSPVRVNSHSRKTIARVPDCGFLDFSNSKILYDSGAFTDVLTNCRVTPEEALDKQLSTLKRLPRVRETFLVSYDLLIDEKYVNGTRKKERWTVSEGDKAVDATVAAAEYLNSQRYRLQDFTLVQSCQGVNAEQYKSCVEEVLAYCQPGDCLGLGGWCILGKQKRWLPTFFQVIDEIIPAIAEAGIDRVHIFGVTWYKPIRGCIPPLPVLLHQCDRYGIKLTTDGRSPIGNALWSDWRKAGATFPYWRHNLAWVKAETATLRDSPFYQKVSPPKTQQLTLF</sequence>
<evidence type="ECO:0000313" key="2">
    <source>
        <dbReference type="Proteomes" id="UP000282574"/>
    </source>
</evidence>
<name>A0AB37USI0_9CYAN</name>
<evidence type="ECO:0000313" key="1">
    <source>
        <dbReference type="EMBL" id="RUT14112.1"/>
    </source>
</evidence>
<proteinExistence type="predicted"/>
<gene>
    <name evidence="1" type="ORF">DSM107010_05950</name>
</gene>
<dbReference type="EMBL" id="RSCK01000003">
    <property type="protein sequence ID" value="RUT14112.1"/>
    <property type="molecule type" value="Genomic_DNA"/>
</dbReference>
<comment type="caution">
    <text evidence="1">The sequence shown here is derived from an EMBL/GenBank/DDBJ whole genome shotgun (WGS) entry which is preliminary data.</text>
</comment>
<accession>A0AB37USI0</accession>
<organism evidence="1 2">
    <name type="scientific">Chroococcidiopsis cubana SAG 39.79</name>
    <dbReference type="NCBI Taxonomy" id="388085"/>
    <lineage>
        <taxon>Bacteria</taxon>
        <taxon>Bacillati</taxon>
        <taxon>Cyanobacteriota</taxon>
        <taxon>Cyanophyceae</taxon>
        <taxon>Chroococcidiopsidales</taxon>
        <taxon>Chroococcidiopsidaceae</taxon>
        <taxon>Chroococcidiopsis</taxon>
    </lineage>
</organism>